<keyword evidence="3" id="KW-0436">Ligase</keyword>
<gene>
    <name evidence="3" type="ORF">ANICBIBUN_10949</name>
</gene>
<dbReference type="InterPro" id="IPR020845">
    <property type="entry name" value="AMP-binding_CS"/>
</dbReference>
<dbReference type="SUPFAM" id="SSF56801">
    <property type="entry name" value="Acetyl-CoA synthetase-like"/>
    <property type="match status" value="1"/>
</dbReference>
<accession>A0AA36K7W0</accession>
<dbReference type="AntiFam" id="ANF00011">
    <property type="entry name" value="tRNA translation"/>
</dbReference>
<dbReference type="PROSITE" id="PS00455">
    <property type="entry name" value="AMP_BINDING"/>
    <property type="match status" value="1"/>
</dbReference>
<name>A0AA36K7W0_ACINO</name>
<evidence type="ECO:0000313" key="4">
    <source>
        <dbReference type="Proteomes" id="UP000019193"/>
    </source>
</evidence>
<dbReference type="InterPro" id="IPR042099">
    <property type="entry name" value="ANL_N_sf"/>
</dbReference>
<dbReference type="Pfam" id="PF00501">
    <property type="entry name" value="AMP-binding"/>
    <property type="match status" value="1"/>
</dbReference>
<organism evidence="3 4">
    <name type="scientific">Acinetobacter nosocomialis 28F</name>
    <dbReference type="NCBI Taxonomy" id="1147131"/>
    <lineage>
        <taxon>Bacteria</taxon>
        <taxon>Pseudomonadati</taxon>
        <taxon>Pseudomonadota</taxon>
        <taxon>Gammaproteobacteria</taxon>
        <taxon>Moraxellales</taxon>
        <taxon>Moraxellaceae</taxon>
        <taxon>Acinetobacter</taxon>
        <taxon>Acinetobacter calcoaceticus/baumannii complex</taxon>
    </lineage>
</organism>
<dbReference type="AlphaFoldDB" id="A0AA36K7W0"/>
<proteinExistence type="inferred from homology"/>
<feature type="domain" description="AMP-dependent synthetase/ligase" evidence="2">
    <location>
        <begin position="14"/>
        <end position="186"/>
    </location>
</feature>
<dbReference type="Proteomes" id="UP000019193">
    <property type="component" value="Unassembled WGS sequence"/>
</dbReference>
<dbReference type="EMBL" id="CBSD020000004">
    <property type="protein sequence ID" value="CDG73569.1"/>
    <property type="molecule type" value="Genomic_DNA"/>
</dbReference>
<dbReference type="InterPro" id="IPR000873">
    <property type="entry name" value="AMP-dep_synth/lig_dom"/>
</dbReference>
<dbReference type="PANTHER" id="PTHR22754:SF32">
    <property type="entry name" value="DISCO-INTERACTING PROTEIN 2"/>
    <property type="match status" value="1"/>
</dbReference>
<reference evidence="3 4" key="1">
    <citation type="submission" date="2013-06" db="EMBL/GenBank/DDBJ databases">
        <title>Comparative analysis of genomes of multi-drug Acinetobacter sp. from Colombian Hospitals.</title>
        <authorList>
            <person name="Barreto-Hernandez E."/>
            <person name="Gonzalez E.B."/>
            <person name="Cepeda L.A."/>
            <person name="Valenzuela E.M."/>
            <person name="Falquet L."/>
            <person name="Reguero M.T."/>
            <person name="Mantilla R."/>
        </authorList>
    </citation>
    <scope>NUCLEOTIDE SEQUENCE [LARGE SCALE GENOMIC DNA]</scope>
    <source>
        <strain evidence="3 4">28F</strain>
    </source>
</reference>
<evidence type="ECO:0000259" key="2">
    <source>
        <dbReference type="Pfam" id="PF00501"/>
    </source>
</evidence>
<comment type="caution">
    <text evidence="3">The sequence shown here is derived from an EMBL/GenBank/DDBJ whole genome shotgun (WGS) entry which is preliminary data.</text>
</comment>
<evidence type="ECO:0000313" key="3">
    <source>
        <dbReference type="EMBL" id="CDG73569.1"/>
    </source>
</evidence>
<protein>
    <submittedName>
        <fullName evidence="3">Acyl-CoA synthetase (AMP-forming)/AMP-acid ligase II</fullName>
    </submittedName>
</protein>
<dbReference type="GO" id="GO:0016874">
    <property type="term" value="F:ligase activity"/>
    <property type="evidence" value="ECO:0007669"/>
    <property type="project" value="UniProtKB-KW"/>
</dbReference>
<dbReference type="Gene3D" id="3.40.50.12780">
    <property type="entry name" value="N-terminal domain of ligase-like"/>
    <property type="match status" value="1"/>
</dbReference>
<evidence type="ECO:0000256" key="1">
    <source>
        <dbReference type="ARBA" id="ARBA00006432"/>
    </source>
</evidence>
<sequence length="265" mass="29799">MAVMCTDNIIATLESHANLNGGKTAFEYLGRQSGGIQSLTYADLNKRVQHQAQILMNLVDSGDRAVLLFEPGLDFIVSFFACLKAKIIAVPVSLPFNRNGFSNILNIMNDCEPKIVLTTKKILELSGLITLKAQNESLILHAVDTEFQRDLVEKDFPYIDADDVCFLQYTSGSTGWPKGVIVTHKNDPNLGKVMLYQLSYSRIYEQFLLKLSQKKPIWSGKRDSNSRPQPWQGYALPTELFPRAAYNTLSKTRVNNFMQIIMLIA</sequence>
<dbReference type="PANTHER" id="PTHR22754">
    <property type="entry name" value="DISCO-INTERACTING PROTEIN 2 DIP2 -RELATED"/>
    <property type="match status" value="1"/>
</dbReference>
<comment type="similarity">
    <text evidence="1">Belongs to the ATP-dependent AMP-binding enzyme family.</text>
</comment>
<keyword evidence="4" id="KW-1185">Reference proteome</keyword>